<evidence type="ECO:0000259" key="8">
    <source>
        <dbReference type="PROSITE" id="PS50928"/>
    </source>
</evidence>
<dbReference type="EMBL" id="JBEPNW010000008">
    <property type="protein sequence ID" value="MET3869944.1"/>
    <property type="molecule type" value="Genomic_DNA"/>
</dbReference>
<dbReference type="Gene3D" id="1.10.3720.10">
    <property type="entry name" value="MetI-like"/>
    <property type="match status" value="1"/>
</dbReference>
<feature type="domain" description="ABC transmembrane type-1" evidence="8">
    <location>
        <begin position="55"/>
        <end position="235"/>
    </location>
</feature>
<dbReference type="InterPro" id="IPR035906">
    <property type="entry name" value="MetI-like_sf"/>
</dbReference>
<dbReference type="PROSITE" id="PS50928">
    <property type="entry name" value="ABC_TM1"/>
    <property type="match status" value="1"/>
</dbReference>
<dbReference type="PANTHER" id="PTHR30151:SF0">
    <property type="entry name" value="ABC TRANSPORTER PERMEASE PROTEIN MJ0413-RELATED"/>
    <property type="match status" value="1"/>
</dbReference>
<dbReference type="SUPFAM" id="SSF161098">
    <property type="entry name" value="MetI-like"/>
    <property type="match status" value="1"/>
</dbReference>
<protein>
    <submittedName>
        <fullName evidence="9">NitT/TauT family transport system permease protein/taurine transport system permease protein</fullName>
    </submittedName>
</protein>
<evidence type="ECO:0000313" key="10">
    <source>
        <dbReference type="Proteomes" id="UP001549119"/>
    </source>
</evidence>
<sequence length="267" mass="27996">MRPSPSIMRLGIVATILLLWQVVPVVFGIPEILLPSLTRTLSAGFESRGLFLEHFLITAWESALAVVISCSLGLVLGALVGASRTVSRTIVPLASMLYAIPLVVLYPLFTVWLGIGSASKLAFGSFYGFVPTFLASAAGVSTIPSNLRLVGRSLGATSLQELVGIVLPAAIPSIVSGVRLGGALAIVGVIAAEMLTSSEGLGYLISQFRTMLDAPAVFFSVLCVIALVVLFEILMRTLDAGCRRRWAPWKSLELAVSGEQPAAAAAG</sequence>
<dbReference type="RefSeq" id="WP_209651069.1">
    <property type="nucleotide sequence ID" value="NZ_JBEPNV010000005.1"/>
</dbReference>
<keyword evidence="10" id="KW-1185">Reference proteome</keyword>
<evidence type="ECO:0000256" key="5">
    <source>
        <dbReference type="ARBA" id="ARBA00022989"/>
    </source>
</evidence>
<name>A0ABV2NTS9_9HYPH</name>
<organism evidence="9 10">
    <name type="scientific">Methylobacterium radiotolerans</name>
    <dbReference type="NCBI Taxonomy" id="31998"/>
    <lineage>
        <taxon>Bacteria</taxon>
        <taxon>Pseudomonadati</taxon>
        <taxon>Pseudomonadota</taxon>
        <taxon>Alphaproteobacteria</taxon>
        <taxon>Hyphomicrobiales</taxon>
        <taxon>Methylobacteriaceae</taxon>
        <taxon>Methylobacterium</taxon>
    </lineage>
</organism>
<evidence type="ECO:0000256" key="6">
    <source>
        <dbReference type="ARBA" id="ARBA00023136"/>
    </source>
</evidence>
<evidence type="ECO:0000313" key="9">
    <source>
        <dbReference type="EMBL" id="MET3869944.1"/>
    </source>
</evidence>
<evidence type="ECO:0000256" key="7">
    <source>
        <dbReference type="RuleBase" id="RU363032"/>
    </source>
</evidence>
<feature type="transmembrane region" description="Helical" evidence="7">
    <location>
        <begin position="121"/>
        <end position="141"/>
    </location>
</feature>
<dbReference type="Pfam" id="PF00528">
    <property type="entry name" value="BPD_transp_1"/>
    <property type="match status" value="1"/>
</dbReference>
<feature type="transmembrane region" description="Helical" evidence="7">
    <location>
        <begin position="55"/>
        <end position="81"/>
    </location>
</feature>
<evidence type="ECO:0000256" key="2">
    <source>
        <dbReference type="ARBA" id="ARBA00022448"/>
    </source>
</evidence>
<evidence type="ECO:0000256" key="1">
    <source>
        <dbReference type="ARBA" id="ARBA00004651"/>
    </source>
</evidence>
<comment type="similarity">
    <text evidence="7">Belongs to the binding-protein-dependent transport system permease family.</text>
</comment>
<evidence type="ECO:0000256" key="3">
    <source>
        <dbReference type="ARBA" id="ARBA00022475"/>
    </source>
</evidence>
<accession>A0ABV2NTS9</accession>
<keyword evidence="4 7" id="KW-0812">Transmembrane</keyword>
<gene>
    <name evidence="9" type="ORF">ABIC20_007329</name>
</gene>
<dbReference type="CDD" id="cd06261">
    <property type="entry name" value="TM_PBP2"/>
    <property type="match status" value="1"/>
</dbReference>
<proteinExistence type="inferred from homology"/>
<comment type="subcellular location">
    <subcellularLocation>
        <location evidence="1 7">Cell membrane</location>
        <topology evidence="1 7">Multi-pass membrane protein</topology>
    </subcellularLocation>
</comment>
<dbReference type="PANTHER" id="PTHR30151">
    <property type="entry name" value="ALKANE SULFONATE ABC TRANSPORTER-RELATED, MEMBRANE SUBUNIT"/>
    <property type="match status" value="1"/>
</dbReference>
<comment type="caution">
    <text evidence="9">The sequence shown here is derived from an EMBL/GenBank/DDBJ whole genome shotgun (WGS) entry which is preliminary data.</text>
</comment>
<dbReference type="Proteomes" id="UP001549119">
    <property type="component" value="Unassembled WGS sequence"/>
</dbReference>
<keyword evidence="6 7" id="KW-0472">Membrane</keyword>
<dbReference type="InterPro" id="IPR000515">
    <property type="entry name" value="MetI-like"/>
</dbReference>
<feature type="transmembrane region" description="Helical" evidence="7">
    <location>
        <begin position="212"/>
        <end position="235"/>
    </location>
</feature>
<feature type="transmembrane region" description="Helical" evidence="7">
    <location>
        <begin position="162"/>
        <end position="192"/>
    </location>
</feature>
<keyword evidence="3" id="KW-1003">Cell membrane</keyword>
<reference evidence="9 10" key="1">
    <citation type="submission" date="2024-06" db="EMBL/GenBank/DDBJ databases">
        <title>Genomics of switchgrass bacterial isolates.</title>
        <authorList>
            <person name="Shade A."/>
        </authorList>
    </citation>
    <scope>NUCLEOTIDE SEQUENCE [LARGE SCALE GENOMIC DNA]</scope>
    <source>
        <strain evidence="9 10">PvP084</strain>
    </source>
</reference>
<evidence type="ECO:0000256" key="4">
    <source>
        <dbReference type="ARBA" id="ARBA00022692"/>
    </source>
</evidence>
<keyword evidence="5 7" id="KW-1133">Transmembrane helix</keyword>
<keyword evidence="2 7" id="KW-0813">Transport</keyword>
<feature type="transmembrane region" description="Helical" evidence="7">
    <location>
        <begin position="93"/>
        <end position="115"/>
    </location>
</feature>